<dbReference type="EMBL" id="CAFBNC010000174">
    <property type="protein sequence ID" value="CAB4956529.1"/>
    <property type="molecule type" value="Genomic_DNA"/>
</dbReference>
<organism evidence="1">
    <name type="scientific">freshwater metagenome</name>
    <dbReference type="NCBI Taxonomy" id="449393"/>
    <lineage>
        <taxon>unclassified sequences</taxon>
        <taxon>metagenomes</taxon>
        <taxon>ecological metagenomes</taxon>
    </lineage>
</organism>
<name>A0A6J7KQ18_9ZZZZ</name>
<accession>A0A6J7KQ18</accession>
<dbReference type="AlphaFoldDB" id="A0A6J7KQ18"/>
<proteinExistence type="predicted"/>
<protein>
    <submittedName>
        <fullName evidence="1">Unannotated protein</fullName>
    </submittedName>
</protein>
<evidence type="ECO:0000313" key="1">
    <source>
        <dbReference type="EMBL" id="CAB4956529.1"/>
    </source>
</evidence>
<sequence length="85" mass="8965">MDRAGFTEVLVTGMLMRWMSTSAKPMAMGAAAPTAFLAVVPRMTNRKPAVMTTSVMSAALIENPPGESLPYPLAANAPAWVLSIV</sequence>
<reference evidence="1" key="1">
    <citation type="submission" date="2020-05" db="EMBL/GenBank/DDBJ databases">
        <authorList>
            <person name="Chiriac C."/>
            <person name="Salcher M."/>
            <person name="Ghai R."/>
            <person name="Kavagutti S V."/>
        </authorList>
    </citation>
    <scope>NUCLEOTIDE SEQUENCE</scope>
</reference>
<gene>
    <name evidence="1" type="ORF">UFOPK3733_02194</name>
</gene>